<dbReference type="OrthoDB" id="7629852at2"/>
<accession>A0A4R7UE95</accession>
<dbReference type="Pfam" id="PF00085">
    <property type="entry name" value="Thioredoxin"/>
    <property type="match status" value="1"/>
</dbReference>
<dbReference type="GO" id="GO:0015035">
    <property type="term" value="F:protein-disulfide reductase activity"/>
    <property type="evidence" value="ECO:0007669"/>
    <property type="project" value="TreeGrafter"/>
</dbReference>
<dbReference type="InterPro" id="IPR036249">
    <property type="entry name" value="Thioredoxin-like_sf"/>
</dbReference>
<evidence type="ECO:0000259" key="3">
    <source>
        <dbReference type="PROSITE" id="PS51352"/>
    </source>
</evidence>
<dbReference type="PANTHER" id="PTHR45663:SF11">
    <property type="entry name" value="GEO12009P1"/>
    <property type="match status" value="1"/>
</dbReference>
<evidence type="ECO:0000313" key="4">
    <source>
        <dbReference type="EMBL" id="TDV24251.1"/>
    </source>
</evidence>
<dbReference type="EMBL" id="SOCN01000001">
    <property type="protein sequence ID" value="TDV24251.1"/>
    <property type="molecule type" value="Genomic_DNA"/>
</dbReference>
<comment type="similarity">
    <text evidence="1">Belongs to the thioredoxin family.</text>
</comment>
<reference evidence="4 5" key="1">
    <citation type="submission" date="2019-03" db="EMBL/GenBank/DDBJ databases">
        <title>Genomic Encyclopedia of Archaeal and Bacterial Type Strains, Phase II (KMG-II): from individual species to whole genera.</title>
        <authorList>
            <person name="Goeker M."/>
        </authorList>
    </citation>
    <scope>NUCLEOTIDE SEQUENCE [LARGE SCALE GENOMIC DNA]</scope>
    <source>
        <strain evidence="4 5">ATCC 35214</strain>
    </source>
</reference>
<dbReference type="PANTHER" id="PTHR45663">
    <property type="entry name" value="GEO12009P1"/>
    <property type="match status" value="1"/>
</dbReference>
<evidence type="ECO:0000256" key="1">
    <source>
        <dbReference type="ARBA" id="ARBA00008987"/>
    </source>
</evidence>
<gene>
    <name evidence="4" type="ORF">BCF59_0204</name>
</gene>
<dbReference type="RefSeq" id="WP_134110383.1">
    <property type="nucleotide sequence ID" value="NZ_SOCN01000001.1"/>
</dbReference>
<keyword evidence="5" id="KW-1185">Reference proteome</keyword>
<protein>
    <submittedName>
        <fullName evidence="4">Thioredoxin 1</fullName>
    </submittedName>
</protein>
<evidence type="ECO:0000313" key="5">
    <source>
        <dbReference type="Proteomes" id="UP000295757"/>
    </source>
</evidence>
<dbReference type="AlphaFoldDB" id="A0A4R7UE95"/>
<dbReference type="GO" id="GO:0005737">
    <property type="term" value="C:cytoplasm"/>
    <property type="evidence" value="ECO:0007669"/>
    <property type="project" value="TreeGrafter"/>
</dbReference>
<dbReference type="InterPro" id="IPR013766">
    <property type="entry name" value="Thioredoxin_domain"/>
</dbReference>
<dbReference type="PROSITE" id="PS51352">
    <property type="entry name" value="THIOREDOXIN_2"/>
    <property type="match status" value="1"/>
</dbReference>
<organism evidence="4 5">
    <name type="scientific">Mycoplasmopsis mustelae</name>
    <dbReference type="NCBI Taxonomy" id="171289"/>
    <lineage>
        <taxon>Bacteria</taxon>
        <taxon>Bacillati</taxon>
        <taxon>Mycoplasmatota</taxon>
        <taxon>Mycoplasmoidales</taxon>
        <taxon>Metamycoplasmataceae</taxon>
        <taxon>Mycoplasmopsis</taxon>
    </lineage>
</organism>
<keyword evidence="2" id="KW-0676">Redox-active center</keyword>
<evidence type="ECO:0000256" key="2">
    <source>
        <dbReference type="ARBA" id="ARBA00023284"/>
    </source>
</evidence>
<dbReference type="Gene3D" id="3.40.30.10">
    <property type="entry name" value="Glutaredoxin"/>
    <property type="match status" value="1"/>
</dbReference>
<comment type="caution">
    <text evidence="4">The sequence shown here is derived from an EMBL/GenBank/DDBJ whole genome shotgun (WGS) entry which is preliminary data.</text>
</comment>
<dbReference type="CDD" id="cd02947">
    <property type="entry name" value="TRX_family"/>
    <property type="match status" value="1"/>
</dbReference>
<dbReference type="SUPFAM" id="SSF52833">
    <property type="entry name" value="Thioredoxin-like"/>
    <property type="match status" value="1"/>
</dbReference>
<sequence length="112" mass="13093">MFRKLPWNDAKAVLDAKKPDDLTFLIFTTDWCGDCKMMRPTLERIAEKFASSGVDFIHVNAEEAKLFRNPDNKWKVLKVPTMILLKGDEIVEKGYEYIPEEILSEWIENRIS</sequence>
<name>A0A4R7UE95_9BACT</name>
<feature type="domain" description="Thioredoxin" evidence="3">
    <location>
        <begin position="1"/>
        <end position="112"/>
    </location>
</feature>
<dbReference type="Proteomes" id="UP000295757">
    <property type="component" value="Unassembled WGS sequence"/>
</dbReference>
<proteinExistence type="inferred from homology"/>